<keyword evidence="2" id="KW-0809">Transit peptide</keyword>
<keyword evidence="1" id="KW-0677">Repeat</keyword>
<dbReference type="NCBIfam" id="TIGR00756">
    <property type="entry name" value="PPR"/>
    <property type="match status" value="2"/>
</dbReference>
<protein>
    <recommendedName>
        <fullName evidence="7">Pentacotripeptide-repeat region of PRORP domain-containing protein</fullName>
    </recommendedName>
</protein>
<evidence type="ECO:0000256" key="3">
    <source>
        <dbReference type="PROSITE-ProRule" id="PRU00708"/>
    </source>
</evidence>
<dbReference type="eggNOG" id="KOG4197">
    <property type="taxonomic scope" value="Eukaryota"/>
</dbReference>
<evidence type="ECO:0000256" key="2">
    <source>
        <dbReference type="ARBA" id="ARBA00022946"/>
    </source>
</evidence>
<evidence type="ECO:0008006" key="7">
    <source>
        <dbReference type="Google" id="ProtNLM"/>
    </source>
</evidence>
<feature type="compositionally biased region" description="Basic and acidic residues" evidence="4">
    <location>
        <begin position="1121"/>
        <end position="1141"/>
    </location>
</feature>
<dbReference type="InterPro" id="IPR002885">
    <property type="entry name" value="PPR_rpt"/>
</dbReference>
<feature type="compositionally biased region" description="Polar residues" evidence="4">
    <location>
        <begin position="1175"/>
        <end position="1190"/>
    </location>
</feature>
<dbReference type="Pfam" id="PF13041">
    <property type="entry name" value="PPR_2"/>
    <property type="match status" value="1"/>
</dbReference>
<dbReference type="Pfam" id="PF01535">
    <property type="entry name" value="PPR"/>
    <property type="match status" value="2"/>
</dbReference>
<proteinExistence type="predicted"/>
<dbReference type="InterPro" id="IPR044175">
    <property type="entry name" value="At5g66631-like"/>
</dbReference>
<name>A0A0E0BXN2_9ORYZ</name>
<dbReference type="PANTHER" id="PTHR47913">
    <property type="entry name" value="OS01G0167750 PROTEIN"/>
    <property type="match status" value="1"/>
</dbReference>
<accession>A0A0E0BXN2</accession>
<evidence type="ECO:0000256" key="4">
    <source>
        <dbReference type="SAM" id="MobiDB-lite"/>
    </source>
</evidence>
<dbReference type="PANTHER" id="PTHR47913:SF1">
    <property type="entry name" value="OS01G0167750 PROTEIN"/>
    <property type="match status" value="1"/>
</dbReference>
<feature type="repeat" description="PPR" evidence="3">
    <location>
        <begin position="515"/>
        <end position="549"/>
    </location>
</feature>
<dbReference type="EnsemblPlants" id="OMERI01G04300.1">
    <property type="protein sequence ID" value="OMERI01G04300.1"/>
    <property type="gene ID" value="OMERI01G04300"/>
</dbReference>
<dbReference type="Proteomes" id="UP000008021">
    <property type="component" value="Chromosome 1"/>
</dbReference>
<evidence type="ECO:0000256" key="1">
    <source>
        <dbReference type="ARBA" id="ARBA00022737"/>
    </source>
</evidence>
<organism evidence="5">
    <name type="scientific">Oryza meridionalis</name>
    <dbReference type="NCBI Taxonomy" id="40149"/>
    <lineage>
        <taxon>Eukaryota</taxon>
        <taxon>Viridiplantae</taxon>
        <taxon>Streptophyta</taxon>
        <taxon>Embryophyta</taxon>
        <taxon>Tracheophyta</taxon>
        <taxon>Spermatophyta</taxon>
        <taxon>Magnoliopsida</taxon>
        <taxon>Liliopsida</taxon>
        <taxon>Poales</taxon>
        <taxon>Poaceae</taxon>
        <taxon>BOP clade</taxon>
        <taxon>Oryzoideae</taxon>
        <taxon>Oryzeae</taxon>
        <taxon>Oryzinae</taxon>
        <taxon>Oryza</taxon>
    </lineage>
</organism>
<reference evidence="5" key="1">
    <citation type="submission" date="2015-04" db="UniProtKB">
        <authorList>
            <consortium name="EnsemblPlants"/>
        </authorList>
    </citation>
    <scope>IDENTIFICATION</scope>
</reference>
<dbReference type="InterPro" id="IPR011990">
    <property type="entry name" value="TPR-like_helical_dom_sf"/>
</dbReference>
<feature type="repeat" description="PPR" evidence="3">
    <location>
        <begin position="445"/>
        <end position="479"/>
    </location>
</feature>
<dbReference type="STRING" id="40149.A0A0E0BXN2"/>
<reference evidence="5" key="2">
    <citation type="submission" date="2018-05" db="EMBL/GenBank/DDBJ databases">
        <title>OmerRS3 (Oryza meridionalis Reference Sequence Version 3).</title>
        <authorList>
            <person name="Zhang J."/>
            <person name="Kudrna D."/>
            <person name="Lee S."/>
            <person name="Talag J."/>
            <person name="Welchert J."/>
            <person name="Wing R.A."/>
        </authorList>
    </citation>
    <scope>NUCLEOTIDE SEQUENCE [LARGE SCALE GENOMIC DNA]</scope>
    <source>
        <strain evidence="5">cv. OR44</strain>
    </source>
</reference>
<dbReference type="HOGENOM" id="CLU_251304_0_0_1"/>
<evidence type="ECO:0000313" key="6">
    <source>
        <dbReference type="Proteomes" id="UP000008021"/>
    </source>
</evidence>
<dbReference type="Gramene" id="OMERI01G04300.1">
    <property type="protein sequence ID" value="OMERI01G04300.1"/>
    <property type="gene ID" value="OMERI01G04300"/>
</dbReference>
<feature type="region of interest" description="Disordered" evidence="4">
    <location>
        <begin position="272"/>
        <end position="305"/>
    </location>
</feature>
<dbReference type="Gene3D" id="1.25.40.10">
    <property type="entry name" value="Tetratricopeptide repeat domain"/>
    <property type="match status" value="3"/>
</dbReference>
<evidence type="ECO:0000313" key="5">
    <source>
        <dbReference type="EnsemblPlants" id="OMERI01G04300.1"/>
    </source>
</evidence>
<feature type="region of interest" description="Disordered" evidence="4">
    <location>
        <begin position="748"/>
        <end position="790"/>
    </location>
</feature>
<feature type="compositionally biased region" description="Acidic residues" evidence="4">
    <location>
        <begin position="275"/>
        <end position="292"/>
    </location>
</feature>
<feature type="region of interest" description="Disordered" evidence="4">
    <location>
        <begin position="1105"/>
        <end position="1209"/>
    </location>
</feature>
<dbReference type="PROSITE" id="PS51375">
    <property type="entry name" value="PPR"/>
    <property type="match status" value="2"/>
</dbReference>
<sequence>MPRPPPSAARVALYLRRARHIDSLRLRLRSPSSPPPPPDDPVVALHAIRAAPTPASAISTFRALPPPQPLPLFQALASRLAAFAALPDLRSHLASFPLPPPPLARLRLLAAAGDRASALDAFASVPAKPHRPAEAHNLLMGLHVRAADHAAAVSAFRAMVREGALPNARTYTVVIEHLASAGFVDQAVDVFRLLPSLRARRTTRQYNVLAEALASAGKFDQLRWLVREMVAVDGVMPGPQMRAAIAAMREAGHTEGTEDFVEELSPNERIGYAVDDVDGEGDSDEEEEDDDGAAGRDKGSGRATLKPWLDPRELARALEGWEPREVAELEAAGIVWTPRLVCKLLRAFKKAETAWEFFCWVACRPGGYAHDRHTVARMVAILARAGHVELVERLLGKVRADGIVLPFATVRLVVDFYGLSKKADAAVRVFREADSICGAVSRPNLALLCSSLLRTLAKCRRAADAMELLEEMMSRGVLPDLQTFSGLMEHLAGAGELKGVHRLLGLVRQCELQPDGYMYSVLIKAYCKKERAALALKLFDEMRGAGVAPDAPTKALLVKSLWREGKLREAAQVEERYEEAAGDGLPEASPGHVWTASAADLKKVSDIYYGCFTQPAAQTVNVMEFCKLWIQSLDLNTPSQNCCKMTEEQSIRQIGGQRQYFEQKKRQQQRPGVQSQVDVAGTGSQAYHDQAPRSLDVINLNNLATPISHSSGPETVDNVVPPLDCTLLSASPIEGLKKITSAFSNLKEPCSQPRLSSSSDHQDGAASANPYKEPLGCKIPPPKSNSVKKQNPNVELNNEISLFDLVSDEEPNNKSTARPAREAHVSFSVKGLGHVKMETPPQSPRSTKRALPLPPKVMRYTQNKARRYIPFDATKQLDSIINDINVMKERIFSEKRTCPLDESDYERSKQSNCYFPHSFENHNNKFFPEDEDMFCEPQAEECWRSKHGRLDDNLTEENSERLWKMEPFNSEDRFPTPIVEQYDTRDYGFKDRYSPEQRTSTRTNTRFETSGITATHDLFSDLSMMDNGNDTVLFDWESIYLVLFCQFKVMKDGSCKKPSLSVECEENKMNEKDDFHISFDNLDIPKMDAHLDGVSLFDNLEEHHKRTDDQNNLEAGYWSDKATEKQRTREPSCRLSLKEKFSNWGSTSPTTHRKGRTGLSNPSSCTVLHEDKPFNSASEMSTYQTAGSSSPERRPASKVSPVNHRPDNAIFDDDIHLQSSVSDIFGDRIEFSKPNCSMGLQSDIDMSTFLAEKVDQQKEDNFDTSKNRNADMFLPNKSVSSVRQNVGGQHRSCAQQPGKDSLLQGFSPGIDFQDSRLNSFWEDGLADNGTFQGDIELTDLLTRKNSDKNEDRIEKLSKPETKMLTETPQAYPDHRNEMRETETCSDGSEVTNPPGVQKQTSLATQVPANLGCLQETSREMLKVHAHTECVKREKIGSFHSIARENPCVDFSTPLHLRNKIPDVDHSKSNFMFHSPFVGEEVGIEKKIIASVSPNNSDVQYKVMLEHRVLRRLCVQKIVVDTPIKNKLDKDNHFRMMEDGYHVLPKSV</sequence>
<keyword evidence="6" id="KW-1185">Reference proteome</keyword>